<evidence type="ECO:0000256" key="1">
    <source>
        <dbReference type="SAM" id="MobiDB-lite"/>
    </source>
</evidence>
<name>A0A4C1YH13_EUMVA</name>
<feature type="region of interest" description="Disordered" evidence="1">
    <location>
        <begin position="1"/>
        <end position="25"/>
    </location>
</feature>
<reference evidence="2 3" key="1">
    <citation type="journal article" date="2019" name="Commun. Biol.">
        <title>The bagworm genome reveals a unique fibroin gene that provides high tensile strength.</title>
        <authorList>
            <person name="Kono N."/>
            <person name="Nakamura H."/>
            <person name="Ohtoshi R."/>
            <person name="Tomita M."/>
            <person name="Numata K."/>
            <person name="Arakawa K."/>
        </authorList>
    </citation>
    <scope>NUCLEOTIDE SEQUENCE [LARGE SCALE GENOMIC DNA]</scope>
</reference>
<evidence type="ECO:0000313" key="3">
    <source>
        <dbReference type="Proteomes" id="UP000299102"/>
    </source>
</evidence>
<protein>
    <submittedName>
        <fullName evidence="2">Uncharacterized protein</fullName>
    </submittedName>
</protein>
<proteinExistence type="predicted"/>
<dbReference type="AlphaFoldDB" id="A0A4C1YH13"/>
<keyword evidence="3" id="KW-1185">Reference proteome</keyword>
<dbReference type="EMBL" id="BGZK01001204">
    <property type="protein sequence ID" value="GBP74340.1"/>
    <property type="molecule type" value="Genomic_DNA"/>
</dbReference>
<organism evidence="2 3">
    <name type="scientific">Eumeta variegata</name>
    <name type="common">Bagworm moth</name>
    <name type="synonym">Eumeta japonica</name>
    <dbReference type="NCBI Taxonomy" id="151549"/>
    <lineage>
        <taxon>Eukaryota</taxon>
        <taxon>Metazoa</taxon>
        <taxon>Ecdysozoa</taxon>
        <taxon>Arthropoda</taxon>
        <taxon>Hexapoda</taxon>
        <taxon>Insecta</taxon>
        <taxon>Pterygota</taxon>
        <taxon>Neoptera</taxon>
        <taxon>Endopterygota</taxon>
        <taxon>Lepidoptera</taxon>
        <taxon>Glossata</taxon>
        <taxon>Ditrysia</taxon>
        <taxon>Tineoidea</taxon>
        <taxon>Psychidae</taxon>
        <taxon>Oiketicinae</taxon>
        <taxon>Eumeta</taxon>
    </lineage>
</organism>
<comment type="caution">
    <text evidence="2">The sequence shown here is derived from an EMBL/GenBank/DDBJ whole genome shotgun (WGS) entry which is preliminary data.</text>
</comment>
<dbReference type="Proteomes" id="UP000299102">
    <property type="component" value="Unassembled WGS sequence"/>
</dbReference>
<gene>
    <name evidence="2" type="ORF">EVAR_84392_1</name>
</gene>
<accession>A0A4C1YH13</accession>
<sequence>MVSFTHIKKSTNPATSEDVARQERPHKGVAYFSNGERRITIITSRDRLHPSESALPGFCAPAADTSCERWNGLFVRGVLICEPVTYPKCLRFRQKPESDSVERNLNYLNLVVGTPTA</sequence>
<evidence type="ECO:0000313" key="2">
    <source>
        <dbReference type="EMBL" id="GBP74340.1"/>
    </source>
</evidence>